<dbReference type="RefSeq" id="WP_147201961.1">
    <property type="nucleotide sequence ID" value="NZ_BJYT01000001.1"/>
</dbReference>
<dbReference type="AlphaFoldDB" id="A0A512B7T5"/>
<accession>A0A512B7T5</accession>
<dbReference type="GO" id="GO:0007165">
    <property type="term" value="P:signal transduction"/>
    <property type="evidence" value="ECO:0007669"/>
    <property type="project" value="InterPro"/>
</dbReference>
<dbReference type="OrthoDB" id="9806903at2"/>
<dbReference type="SUPFAM" id="SSF52200">
    <property type="entry name" value="Toll/Interleukin receptor TIR domain"/>
    <property type="match status" value="1"/>
</dbReference>
<gene>
    <name evidence="3" type="ORF">SAE01_05170</name>
</gene>
<comment type="caution">
    <text evidence="3">The sequence shown here is derived from an EMBL/GenBank/DDBJ whole genome shotgun (WGS) entry which is preliminary data.</text>
</comment>
<evidence type="ECO:0000313" key="4">
    <source>
        <dbReference type="Proteomes" id="UP000321513"/>
    </source>
</evidence>
<sequence length="299" mass="33773">MDINGYKWHFFIAHASADAAVAESLRALLAPHCKVFLDNYCLLLGDSWEEELPAAQRNSLITVVLVSSNTGKAYYQNEEIAGAIDMAREDKDKHRVVPVFLEEPSDIVAIPYGLRSKHRLDLFNMDGLPAVSRRLLELLDKLKEQQNFVIDNHEKDLNDKSQKAKTSDHNNEWNVNSETGVPEDYNKQPNNNPINQSQFTQYPQPGPPPFTANMANSYVMRCVFVNDPNAYYVTNSNAIVMVNPYGQAMQVGRRIPPIFPNLAWMYQTASSMYGVTFQGYIFATFPNGQTLQIGYVTNP</sequence>
<reference evidence="3 4" key="1">
    <citation type="submission" date="2019-07" db="EMBL/GenBank/DDBJ databases">
        <title>Whole genome shotgun sequence of Segetibacter aerophilus NBRC 106135.</title>
        <authorList>
            <person name="Hosoyama A."/>
            <person name="Uohara A."/>
            <person name="Ohji S."/>
            <person name="Ichikawa N."/>
        </authorList>
    </citation>
    <scope>NUCLEOTIDE SEQUENCE [LARGE SCALE GENOMIC DNA]</scope>
    <source>
        <strain evidence="3 4">NBRC 106135</strain>
    </source>
</reference>
<dbReference type="EMBL" id="BJYT01000001">
    <property type="protein sequence ID" value="GEO08021.1"/>
    <property type="molecule type" value="Genomic_DNA"/>
</dbReference>
<evidence type="ECO:0000256" key="1">
    <source>
        <dbReference type="SAM" id="MobiDB-lite"/>
    </source>
</evidence>
<proteinExistence type="predicted"/>
<dbReference type="Pfam" id="PF13676">
    <property type="entry name" value="TIR_2"/>
    <property type="match status" value="1"/>
</dbReference>
<evidence type="ECO:0000313" key="3">
    <source>
        <dbReference type="EMBL" id="GEO08021.1"/>
    </source>
</evidence>
<dbReference type="InterPro" id="IPR000157">
    <property type="entry name" value="TIR_dom"/>
</dbReference>
<feature type="compositionally biased region" description="Polar residues" evidence="1">
    <location>
        <begin position="187"/>
        <end position="203"/>
    </location>
</feature>
<feature type="compositionally biased region" description="Basic and acidic residues" evidence="1">
    <location>
        <begin position="153"/>
        <end position="171"/>
    </location>
</feature>
<feature type="region of interest" description="Disordered" evidence="1">
    <location>
        <begin position="153"/>
        <end position="207"/>
    </location>
</feature>
<evidence type="ECO:0000259" key="2">
    <source>
        <dbReference type="PROSITE" id="PS50104"/>
    </source>
</evidence>
<feature type="domain" description="TIR" evidence="2">
    <location>
        <begin position="6"/>
        <end position="139"/>
    </location>
</feature>
<organism evidence="3 4">
    <name type="scientific">Segetibacter aerophilus</name>
    <dbReference type="NCBI Taxonomy" id="670293"/>
    <lineage>
        <taxon>Bacteria</taxon>
        <taxon>Pseudomonadati</taxon>
        <taxon>Bacteroidota</taxon>
        <taxon>Chitinophagia</taxon>
        <taxon>Chitinophagales</taxon>
        <taxon>Chitinophagaceae</taxon>
        <taxon>Segetibacter</taxon>
    </lineage>
</organism>
<dbReference type="InterPro" id="IPR035897">
    <property type="entry name" value="Toll_tir_struct_dom_sf"/>
</dbReference>
<dbReference type="Gene3D" id="3.40.50.10140">
    <property type="entry name" value="Toll/interleukin-1 receptor homology (TIR) domain"/>
    <property type="match status" value="1"/>
</dbReference>
<keyword evidence="4" id="KW-1185">Reference proteome</keyword>
<dbReference type="Proteomes" id="UP000321513">
    <property type="component" value="Unassembled WGS sequence"/>
</dbReference>
<dbReference type="PROSITE" id="PS50104">
    <property type="entry name" value="TIR"/>
    <property type="match status" value="1"/>
</dbReference>
<protein>
    <recommendedName>
        <fullName evidence="2">TIR domain-containing protein</fullName>
    </recommendedName>
</protein>
<name>A0A512B7T5_9BACT</name>